<dbReference type="InterPro" id="IPR015943">
    <property type="entry name" value="WD40/YVTN_repeat-like_dom_sf"/>
</dbReference>
<dbReference type="Proteomes" id="UP000800200">
    <property type="component" value="Unassembled WGS sequence"/>
</dbReference>
<dbReference type="Gene3D" id="2.130.10.10">
    <property type="entry name" value="YVTN repeat-like/Quinoprotein amine dehydrogenase"/>
    <property type="match status" value="2"/>
</dbReference>
<dbReference type="UniPathway" id="UPA00989"/>
<dbReference type="EMBL" id="ML994628">
    <property type="protein sequence ID" value="KAF2186820.1"/>
    <property type="molecule type" value="Genomic_DNA"/>
</dbReference>
<evidence type="ECO:0000313" key="9">
    <source>
        <dbReference type="EMBL" id="KAF2186820.1"/>
    </source>
</evidence>
<sequence length="490" mass="53960">MALPYQCIQACNRSANGTPDWILFGARGSKLVAQSSSGATSVWPAEENYKIVKEPDEPQEPPGKKIKLSHTVDQPSNFSTIVISSNKKYLVAVTAEDKCIRVYQIDSDCHLHQLSQRCMARRPSAIALAPDDSTILSADKFGDVYAVPLLQPPEDGQNRTPGSEQSETTAQKQFVPSASVFTVHSGRNRKVLEEQIKQASKGQLKTKEPLKFKHDLLLGHVSMLTDIAYTTVDTGGEEETPRSYILTADRDEHVRISRGPPQAHIIEGFCHGHEEFVSRLCLTKSGLLVSGGGDAHLLVWDWLNYRLLEKLGIRDAVLGFFKTQAELASMVSGNEDGFKIAVSGIWSVPQHHPENEILVACEGVPALFNFRLGGKQKPSTIGEVIPLSGNALDVTFICPSKETRTAVVSVDNLHKPGSTTETREDLGPYRLQYFSYQDGKWGADPTMDATLEWFSRRGADDSARNDDAKKAIRDILYGVQNLRKQAGAED</sequence>
<proteinExistence type="inferred from homology"/>
<dbReference type="SMART" id="SM00320">
    <property type="entry name" value="WD40"/>
    <property type="match status" value="3"/>
</dbReference>
<keyword evidence="9" id="KW-0808">Transferase</keyword>
<dbReference type="GO" id="GO:0005829">
    <property type="term" value="C:cytosol"/>
    <property type="evidence" value="ECO:0007669"/>
    <property type="project" value="TreeGrafter"/>
</dbReference>
<dbReference type="SUPFAM" id="SSF50978">
    <property type="entry name" value="WD40 repeat-like"/>
    <property type="match status" value="1"/>
</dbReference>
<evidence type="ECO:0000313" key="10">
    <source>
        <dbReference type="Proteomes" id="UP000800200"/>
    </source>
</evidence>
<dbReference type="OrthoDB" id="339900at2759"/>
<dbReference type="GO" id="GO:0008168">
    <property type="term" value="F:methyltransferase activity"/>
    <property type="evidence" value="ECO:0007669"/>
    <property type="project" value="UniProtKB-KW"/>
</dbReference>
<evidence type="ECO:0000256" key="3">
    <source>
        <dbReference type="ARBA" id="ARBA00022694"/>
    </source>
</evidence>
<evidence type="ECO:0000256" key="2">
    <source>
        <dbReference type="ARBA" id="ARBA00022574"/>
    </source>
</evidence>
<dbReference type="PANTHER" id="PTHR16288">
    <property type="entry name" value="WD40 REPEAT PROTEIN 4"/>
    <property type="match status" value="1"/>
</dbReference>
<dbReference type="PROSITE" id="PS50082">
    <property type="entry name" value="WD_REPEATS_2"/>
    <property type="match status" value="1"/>
</dbReference>
<evidence type="ECO:0000256" key="6">
    <source>
        <dbReference type="HAMAP-Rule" id="MF_03056"/>
    </source>
</evidence>
<dbReference type="HAMAP" id="MF_03056">
    <property type="entry name" value="TRM82"/>
    <property type="match status" value="1"/>
</dbReference>
<organism evidence="9 10">
    <name type="scientific">Zopfia rhizophila CBS 207.26</name>
    <dbReference type="NCBI Taxonomy" id="1314779"/>
    <lineage>
        <taxon>Eukaryota</taxon>
        <taxon>Fungi</taxon>
        <taxon>Dikarya</taxon>
        <taxon>Ascomycota</taxon>
        <taxon>Pezizomycotina</taxon>
        <taxon>Dothideomycetes</taxon>
        <taxon>Dothideomycetes incertae sedis</taxon>
        <taxon>Zopfiaceae</taxon>
        <taxon>Zopfia</taxon>
    </lineage>
</organism>
<dbReference type="AlphaFoldDB" id="A0A6A6E9K0"/>
<dbReference type="PANTHER" id="PTHR16288:SF0">
    <property type="entry name" value="TRNA (GUANINE-N(7)-)-METHYLTRANSFERASE NON-CATALYTIC SUBUNIT WDR4"/>
    <property type="match status" value="1"/>
</dbReference>
<keyword evidence="3 6" id="KW-0819">tRNA processing</keyword>
<keyword evidence="5 6" id="KW-0539">Nucleus</keyword>
<feature type="compositionally biased region" description="Polar residues" evidence="8">
    <location>
        <begin position="158"/>
        <end position="171"/>
    </location>
</feature>
<evidence type="ECO:0000256" key="5">
    <source>
        <dbReference type="ARBA" id="ARBA00023242"/>
    </source>
</evidence>
<keyword evidence="4 6" id="KW-0677">Repeat</keyword>
<comment type="similarity">
    <text evidence="6">Belongs to the WD repeat TRM82 family.</text>
</comment>
<dbReference type="GO" id="GO:0005634">
    <property type="term" value="C:nucleus"/>
    <property type="evidence" value="ECO:0007669"/>
    <property type="project" value="UniProtKB-SubCell"/>
</dbReference>
<dbReference type="GO" id="GO:0106004">
    <property type="term" value="P:tRNA (guanine-N7)-methylation"/>
    <property type="evidence" value="ECO:0007669"/>
    <property type="project" value="UniProtKB-UniRule"/>
</dbReference>
<evidence type="ECO:0000256" key="1">
    <source>
        <dbReference type="ARBA" id="ARBA00004123"/>
    </source>
</evidence>
<dbReference type="InterPro" id="IPR028884">
    <property type="entry name" value="Trm82"/>
</dbReference>
<keyword evidence="2 6" id="KW-0853">WD repeat</keyword>
<dbReference type="InterPro" id="IPR001680">
    <property type="entry name" value="WD40_rpt"/>
</dbReference>
<dbReference type="Pfam" id="PF00400">
    <property type="entry name" value="WD40"/>
    <property type="match status" value="1"/>
</dbReference>
<comment type="function">
    <text evidence="6">Required for the formation of N(7)-methylguanine at position 46 (m7G46) in tRNA. In the complex, it is required to stabilize and induce conformational changes of the catalytic subunit.</text>
</comment>
<dbReference type="InterPro" id="IPR036322">
    <property type="entry name" value="WD40_repeat_dom_sf"/>
</dbReference>
<gene>
    <name evidence="9" type="ORF">K469DRAFT_570712</name>
</gene>
<keyword evidence="10" id="KW-1185">Reference proteome</keyword>
<evidence type="ECO:0000256" key="4">
    <source>
        <dbReference type="ARBA" id="ARBA00022737"/>
    </source>
</evidence>
<dbReference type="GO" id="GO:0043527">
    <property type="term" value="C:tRNA methyltransferase complex"/>
    <property type="evidence" value="ECO:0007669"/>
    <property type="project" value="TreeGrafter"/>
</dbReference>
<keyword evidence="9" id="KW-0489">Methyltransferase</keyword>
<evidence type="ECO:0000256" key="8">
    <source>
        <dbReference type="SAM" id="MobiDB-lite"/>
    </source>
</evidence>
<comment type="subcellular location">
    <subcellularLocation>
        <location evidence="1 6">Nucleus</location>
    </subcellularLocation>
</comment>
<reference evidence="9" key="1">
    <citation type="journal article" date="2020" name="Stud. Mycol.">
        <title>101 Dothideomycetes genomes: a test case for predicting lifestyles and emergence of pathogens.</title>
        <authorList>
            <person name="Haridas S."/>
            <person name="Albert R."/>
            <person name="Binder M."/>
            <person name="Bloem J."/>
            <person name="Labutti K."/>
            <person name="Salamov A."/>
            <person name="Andreopoulos B."/>
            <person name="Baker S."/>
            <person name="Barry K."/>
            <person name="Bills G."/>
            <person name="Bluhm B."/>
            <person name="Cannon C."/>
            <person name="Castanera R."/>
            <person name="Culley D."/>
            <person name="Daum C."/>
            <person name="Ezra D."/>
            <person name="Gonzalez J."/>
            <person name="Henrissat B."/>
            <person name="Kuo A."/>
            <person name="Liang C."/>
            <person name="Lipzen A."/>
            <person name="Lutzoni F."/>
            <person name="Magnuson J."/>
            <person name="Mondo S."/>
            <person name="Nolan M."/>
            <person name="Ohm R."/>
            <person name="Pangilinan J."/>
            <person name="Park H.-J."/>
            <person name="Ramirez L."/>
            <person name="Alfaro M."/>
            <person name="Sun H."/>
            <person name="Tritt A."/>
            <person name="Yoshinaga Y."/>
            <person name="Zwiers L.-H."/>
            <person name="Turgeon B."/>
            <person name="Goodwin S."/>
            <person name="Spatafora J."/>
            <person name="Crous P."/>
            <person name="Grigoriev I."/>
        </authorList>
    </citation>
    <scope>NUCLEOTIDE SEQUENCE</scope>
    <source>
        <strain evidence="9">CBS 207.26</strain>
    </source>
</reference>
<name>A0A6A6E9K0_9PEZI</name>
<evidence type="ECO:0000256" key="7">
    <source>
        <dbReference type="PROSITE-ProRule" id="PRU00221"/>
    </source>
</evidence>
<accession>A0A6A6E9K0</accession>
<feature type="region of interest" description="Disordered" evidence="8">
    <location>
        <begin position="150"/>
        <end position="171"/>
    </location>
</feature>
<comment type="pathway">
    <text evidence="6">tRNA modification; N(7)-methylguanine-tRNA biosynthesis.</text>
</comment>
<protein>
    <submittedName>
        <fullName evidence="9">Guanine-N(7)--methyltransferase subunit TRM82</fullName>
    </submittedName>
</protein>
<feature type="repeat" description="WD" evidence="7">
    <location>
        <begin position="270"/>
        <end position="301"/>
    </location>
</feature>